<proteinExistence type="predicted"/>
<dbReference type="Proteomes" id="UP000324748">
    <property type="component" value="Unassembled WGS sequence"/>
</dbReference>
<dbReference type="EMBL" id="VSWC01000132">
    <property type="protein sequence ID" value="KAA1079419.1"/>
    <property type="molecule type" value="Genomic_DNA"/>
</dbReference>
<name>A0A5B0MU77_PUCGR</name>
<sequence>MDPLEIMEWVEDDDDILASLQTTISLFFRASSPSSRPSEGAGSVAEALGVAFGSVGFESG</sequence>
<accession>A0A5B0MU77</accession>
<reference evidence="1 2" key="1">
    <citation type="submission" date="2019-05" db="EMBL/GenBank/DDBJ databases">
        <title>Emergence of the Ug99 lineage of the wheat stem rust pathogen through somatic hybridization.</title>
        <authorList>
            <person name="Li F."/>
            <person name="Upadhyaya N.M."/>
            <person name="Sperschneider J."/>
            <person name="Matny O."/>
            <person name="Nguyen-Phuc H."/>
            <person name="Mago R."/>
            <person name="Raley C."/>
            <person name="Miller M.E."/>
            <person name="Silverstein K.A.T."/>
            <person name="Henningsen E."/>
            <person name="Hirsch C.D."/>
            <person name="Visser B."/>
            <person name="Pretorius Z.A."/>
            <person name="Steffenson B.J."/>
            <person name="Schwessinger B."/>
            <person name="Dodds P.N."/>
            <person name="Figueroa M."/>
        </authorList>
    </citation>
    <scope>NUCLEOTIDE SEQUENCE [LARGE SCALE GENOMIC DNA]</scope>
    <source>
        <strain evidence="1">21-0</strain>
    </source>
</reference>
<evidence type="ECO:0000313" key="2">
    <source>
        <dbReference type="Proteomes" id="UP000324748"/>
    </source>
</evidence>
<gene>
    <name evidence="1" type="ORF">PGT21_010853</name>
</gene>
<evidence type="ECO:0000313" key="1">
    <source>
        <dbReference type="EMBL" id="KAA1079419.1"/>
    </source>
</evidence>
<comment type="caution">
    <text evidence="1">The sequence shown here is derived from an EMBL/GenBank/DDBJ whole genome shotgun (WGS) entry which is preliminary data.</text>
</comment>
<keyword evidence="2" id="KW-1185">Reference proteome</keyword>
<protein>
    <submittedName>
        <fullName evidence="1">Uncharacterized protein</fullName>
    </submittedName>
</protein>
<dbReference type="AlphaFoldDB" id="A0A5B0MU77"/>
<organism evidence="1 2">
    <name type="scientific">Puccinia graminis f. sp. tritici</name>
    <dbReference type="NCBI Taxonomy" id="56615"/>
    <lineage>
        <taxon>Eukaryota</taxon>
        <taxon>Fungi</taxon>
        <taxon>Dikarya</taxon>
        <taxon>Basidiomycota</taxon>
        <taxon>Pucciniomycotina</taxon>
        <taxon>Pucciniomycetes</taxon>
        <taxon>Pucciniales</taxon>
        <taxon>Pucciniaceae</taxon>
        <taxon>Puccinia</taxon>
    </lineage>
</organism>